<feature type="transmembrane region" description="Helical" evidence="2">
    <location>
        <begin position="34"/>
        <end position="60"/>
    </location>
</feature>
<dbReference type="Proteomes" id="UP000600547">
    <property type="component" value="Unassembled WGS sequence"/>
</dbReference>
<protein>
    <submittedName>
        <fullName evidence="3">Uncharacterized protein</fullName>
    </submittedName>
</protein>
<evidence type="ECO:0000313" key="3">
    <source>
        <dbReference type="EMBL" id="GGM42500.1"/>
    </source>
</evidence>
<accession>A0A8H9GPV6</accession>
<sequence>MRRRARRDSGRAPTAHHGAGDRMRRRDRAARRLCLSRLCLSRLGLTGLWLAGLLTLGAWLGAWATLAPARATLRDAQATLTRLDGQLADVQATLAPLDVLARPEALEAARTLEALSEAAGRVPLLTTLFPDGALTRGAAAARDWRAALEDRAAWPALANARAQVQGWQAQLRALSARLTLLTVGGAALLTLLCAWFAAGQLALIRLSRPDR</sequence>
<dbReference type="EMBL" id="BMQG01000005">
    <property type="protein sequence ID" value="GGM42500.1"/>
    <property type="molecule type" value="Genomic_DNA"/>
</dbReference>
<organism evidence="3 4">
    <name type="scientific">Deinococcus arenae</name>
    <dbReference type="NCBI Taxonomy" id="1452751"/>
    <lineage>
        <taxon>Bacteria</taxon>
        <taxon>Thermotogati</taxon>
        <taxon>Deinococcota</taxon>
        <taxon>Deinococci</taxon>
        <taxon>Deinococcales</taxon>
        <taxon>Deinococcaceae</taxon>
        <taxon>Deinococcus</taxon>
    </lineage>
</organism>
<keyword evidence="2" id="KW-0472">Membrane</keyword>
<comment type="caution">
    <text evidence="3">The sequence shown here is derived from an EMBL/GenBank/DDBJ whole genome shotgun (WGS) entry which is preliminary data.</text>
</comment>
<keyword evidence="4" id="KW-1185">Reference proteome</keyword>
<evidence type="ECO:0000313" key="4">
    <source>
        <dbReference type="Proteomes" id="UP000600547"/>
    </source>
</evidence>
<evidence type="ECO:0000256" key="1">
    <source>
        <dbReference type="SAM" id="MobiDB-lite"/>
    </source>
</evidence>
<name>A0A8H9GPV6_9DEIO</name>
<proteinExistence type="predicted"/>
<evidence type="ECO:0000256" key="2">
    <source>
        <dbReference type="SAM" id="Phobius"/>
    </source>
</evidence>
<keyword evidence="2" id="KW-1133">Transmembrane helix</keyword>
<dbReference type="AlphaFoldDB" id="A0A8H9GPV6"/>
<reference evidence="4" key="1">
    <citation type="journal article" date="2019" name="Int. J. Syst. Evol. Microbiol.">
        <title>The Global Catalogue of Microorganisms (GCM) 10K type strain sequencing project: providing services to taxonomists for standard genome sequencing and annotation.</title>
        <authorList>
            <consortium name="The Broad Institute Genomics Platform"/>
            <consortium name="The Broad Institute Genome Sequencing Center for Infectious Disease"/>
            <person name="Wu L."/>
            <person name="Ma J."/>
        </authorList>
    </citation>
    <scope>NUCLEOTIDE SEQUENCE [LARGE SCALE GENOMIC DNA]</scope>
    <source>
        <strain evidence="4">JCM 31047</strain>
    </source>
</reference>
<keyword evidence="2" id="KW-0812">Transmembrane</keyword>
<gene>
    <name evidence="3" type="ORF">GCM10008956_18640</name>
</gene>
<feature type="transmembrane region" description="Helical" evidence="2">
    <location>
        <begin position="180"/>
        <end position="204"/>
    </location>
</feature>
<feature type="region of interest" description="Disordered" evidence="1">
    <location>
        <begin position="1"/>
        <end position="24"/>
    </location>
</feature>